<keyword evidence="1" id="KW-1133">Transmembrane helix</keyword>
<organism evidence="2 3">
    <name type="scientific">Nematocida ausubeli (strain ATCC PRA-371 / ERTm2)</name>
    <name type="common">Nematode killer fungus</name>
    <dbReference type="NCBI Taxonomy" id="1913371"/>
    <lineage>
        <taxon>Eukaryota</taxon>
        <taxon>Fungi</taxon>
        <taxon>Fungi incertae sedis</taxon>
        <taxon>Microsporidia</taxon>
        <taxon>Nematocida</taxon>
    </lineage>
</organism>
<accession>A0A086IZZ4</accession>
<evidence type="ECO:0000256" key="1">
    <source>
        <dbReference type="SAM" id="Phobius"/>
    </source>
</evidence>
<dbReference type="HOGENOM" id="CLU_976926_0_0_1"/>
<feature type="transmembrane region" description="Helical" evidence="1">
    <location>
        <begin position="13"/>
        <end position="31"/>
    </location>
</feature>
<protein>
    <submittedName>
        <fullName evidence="2">Uncharacterized protein</fullName>
    </submittedName>
</protein>
<dbReference type="AlphaFoldDB" id="A0A086IZZ4"/>
<keyword evidence="3" id="KW-1185">Reference proteome</keyword>
<sequence length="285" mass="33813">MDGISIEGVSMETFKIIGFLVIAVVLHYLIYKPNVLEKIYKDAKRHRVLLEYKSAESYYQSIKIENSPENNDSLLGNKLFMASFAKIKEKLLHQREADLLNMDIETLVHEINEYEEWILNEKRNHAMIEQFYLMRHAYLNEYMFIVMNVIRKKQTKEFLHLEEVNKTISLITRKLEAQDISNSSWAEYLETIRNLHLAVNHLTTDKVKEEIERYEMLKRIGELEGHLLYLELFRTLPDISPNKSKEFKNRIFRLHIISQMNNLSNKWSIFFGKVIEPTAMNQLVA</sequence>
<reference evidence="2 3" key="1">
    <citation type="journal article" date="2014" name="Genome Announc.">
        <title>Genome Sequence of the Microsporidian Species Nematocida sp1 Strain ERTm6 (ATCC PRA-372).</title>
        <authorList>
            <person name="Bakowski M.A."/>
            <person name="Priest M."/>
            <person name="Young S."/>
            <person name="Cuomo C.A."/>
            <person name="Troemel E.R."/>
        </authorList>
    </citation>
    <scope>NUCLEOTIDE SEQUENCE [LARGE SCALE GENOMIC DNA]</scope>
    <source>
        <strain evidence="2 3">ERTm6</strain>
    </source>
</reference>
<keyword evidence="1" id="KW-0812">Transmembrane</keyword>
<proteinExistence type="predicted"/>
<evidence type="ECO:0000313" key="2">
    <source>
        <dbReference type="EMBL" id="KFG25462.1"/>
    </source>
</evidence>
<gene>
    <name evidence="2" type="ORF">NESG_02237</name>
</gene>
<keyword evidence="1" id="KW-0472">Membrane</keyword>
<dbReference type="Proteomes" id="UP000054524">
    <property type="component" value="Unassembled WGS sequence"/>
</dbReference>
<name>A0A086IZZ4_NEMA1</name>
<dbReference type="RefSeq" id="XP_052904017.1">
    <property type="nucleotide sequence ID" value="XM_053049846.1"/>
</dbReference>
<dbReference type="EMBL" id="AKIJ01000005">
    <property type="protein sequence ID" value="KFG25462.1"/>
    <property type="molecule type" value="Genomic_DNA"/>
</dbReference>
<comment type="caution">
    <text evidence="2">The sequence shown here is derived from an EMBL/GenBank/DDBJ whole genome shotgun (WGS) entry which is preliminary data.</text>
</comment>
<evidence type="ECO:0000313" key="3">
    <source>
        <dbReference type="Proteomes" id="UP000054524"/>
    </source>
</evidence>
<dbReference type="GeneID" id="77677210"/>